<evidence type="ECO:0000256" key="1">
    <source>
        <dbReference type="SAM" id="MobiDB-lite"/>
    </source>
</evidence>
<keyword evidence="2" id="KW-0472">Membrane</keyword>
<dbReference type="EMBL" id="HBFC01001526">
    <property type="protein sequence ID" value="CAD8698112.1"/>
    <property type="molecule type" value="Transcribed_RNA"/>
</dbReference>
<evidence type="ECO:0000313" key="3">
    <source>
        <dbReference type="EMBL" id="CAD8698112.1"/>
    </source>
</evidence>
<name>A0A7S0S7R1_9CHLO</name>
<reference evidence="3" key="1">
    <citation type="submission" date="2021-01" db="EMBL/GenBank/DDBJ databases">
        <authorList>
            <person name="Corre E."/>
            <person name="Pelletier E."/>
            <person name="Niang G."/>
            <person name="Scheremetjew M."/>
            <person name="Finn R."/>
            <person name="Kale V."/>
            <person name="Holt S."/>
            <person name="Cochrane G."/>
            <person name="Meng A."/>
            <person name="Brown T."/>
            <person name="Cohen L."/>
        </authorList>
    </citation>
    <scope>NUCLEOTIDE SEQUENCE</scope>
    <source>
        <strain evidence="3">SL-175</strain>
    </source>
</reference>
<feature type="compositionally biased region" description="Gly residues" evidence="1">
    <location>
        <begin position="69"/>
        <end position="78"/>
    </location>
</feature>
<feature type="compositionally biased region" description="Basic and acidic residues" evidence="1">
    <location>
        <begin position="55"/>
        <end position="65"/>
    </location>
</feature>
<protein>
    <submittedName>
        <fullName evidence="3">Uncharacterized protein</fullName>
    </submittedName>
</protein>
<feature type="region of interest" description="Disordered" evidence="1">
    <location>
        <begin position="117"/>
        <end position="149"/>
    </location>
</feature>
<organism evidence="3">
    <name type="scientific">Mantoniella antarctica</name>
    <dbReference type="NCBI Taxonomy" id="81844"/>
    <lineage>
        <taxon>Eukaryota</taxon>
        <taxon>Viridiplantae</taxon>
        <taxon>Chlorophyta</taxon>
        <taxon>Mamiellophyceae</taxon>
        <taxon>Mamiellales</taxon>
        <taxon>Mamiellaceae</taxon>
        <taxon>Mantoniella</taxon>
    </lineage>
</organism>
<sequence>MGSNTASLQFMITNAMKGTLIDELGFLPEEVEVMKPEVAKEVIEKRMNRPFGKRPMPDAWKRDYDPDGGADGSRGGLNLGPVGDLFRSLFYMTLMAGVGLGLGCVISPEVRAGVKQAAKDLKRELQGKKKKKKRSRVSSAHGRGATVRR</sequence>
<gene>
    <name evidence="3" type="ORF">MANT1106_LOCUS793</name>
</gene>
<dbReference type="AlphaFoldDB" id="A0A7S0S7R1"/>
<accession>A0A7S0S7R1</accession>
<feature type="compositionally biased region" description="Basic and acidic residues" evidence="1">
    <location>
        <begin position="117"/>
        <end position="127"/>
    </location>
</feature>
<keyword evidence="2" id="KW-0812">Transmembrane</keyword>
<proteinExistence type="predicted"/>
<keyword evidence="2" id="KW-1133">Transmembrane helix</keyword>
<evidence type="ECO:0000256" key="2">
    <source>
        <dbReference type="SAM" id="Phobius"/>
    </source>
</evidence>
<feature type="region of interest" description="Disordered" evidence="1">
    <location>
        <begin position="49"/>
        <end position="79"/>
    </location>
</feature>
<feature type="transmembrane region" description="Helical" evidence="2">
    <location>
        <begin position="88"/>
        <end position="106"/>
    </location>
</feature>